<gene>
    <name evidence="2" type="ORF">H7J73_25285</name>
</gene>
<keyword evidence="3" id="KW-1185">Reference proteome</keyword>
<sequence>MSEACMSKGHRATKVAGFVAARLFSHDEVFSEPCPVPAEPGVFGWWARTLPAALDDEVTAGCQRRDGLTLLYVGIAPTPPPANGKRPISQDLRKRIKYHFGGSGASAEGSTLRKSLGVLLKDELDIHLRRIGSGERQTFAGGEAVLTRWMAENTQVSWVLHPEPWLFEDTLIHSLDLPLNIQGNDHNPFLPELKRLRREAAVSATKQRVLKEW</sequence>
<evidence type="ECO:0000259" key="1">
    <source>
        <dbReference type="Pfam" id="PF20815"/>
    </source>
</evidence>
<protein>
    <recommendedName>
        <fullName evidence="1">GIY-YIG catalytic domain-containing protein</fullName>
    </recommendedName>
</protein>
<accession>A0ABT3CIK1</accession>
<dbReference type="EMBL" id="JACKTY010000041">
    <property type="protein sequence ID" value="MCV7229329.1"/>
    <property type="molecule type" value="Genomic_DNA"/>
</dbReference>
<reference evidence="2 3" key="1">
    <citation type="journal article" date="2022" name="BMC Genomics">
        <title>Comparative genome analysis of mycobacteria focusing on tRNA and non-coding RNA.</title>
        <authorList>
            <person name="Behra P.R.K."/>
            <person name="Pettersson B.M.F."/>
            <person name="Ramesh M."/>
            <person name="Das S."/>
            <person name="Dasgupta S."/>
            <person name="Kirsebom L.A."/>
        </authorList>
    </citation>
    <scope>NUCLEOTIDE SEQUENCE [LARGE SCALE GENOMIC DNA]</scope>
    <source>
        <strain evidence="2 3">DSM 44078</strain>
    </source>
</reference>
<dbReference type="Proteomes" id="UP001526201">
    <property type="component" value="Unassembled WGS sequence"/>
</dbReference>
<name>A0ABT3CIK1_9MYCO</name>
<evidence type="ECO:0000313" key="3">
    <source>
        <dbReference type="Proteomes" id="UP001526201"/>
    </source>
</evidence>
<organism evidence="2 3">
    <name type="scientific">Mycolicibacterium komossense</name>
    <dbReference type="NCBI Taxonomy" id="1779"/>
    <lineage>
        <taxon>Bacteria</taxon>
        <taxon>Bacillati</taxon>
        <taxon>Actinomycetota</taxon>
        <taxon>Actinomycetes</taxon>
        <taxon>Mycobacteriales</taxon>
        <taxon>Mycobacteriaceae</taxon>
        <taxon>Mycolicibacterium</taxon>
    </lineage>
</organism>
<evidence type="ECO:0000313" key="2">
    <source>
        <dbReference type="EMBL" id="MCV7229329.1"/>
    </source>
</evidence>
<dbReference type="Pfam" id="PF20815">
    <property type="entry name" value="GIY_YIG_2"/>
    <property type="match status" value="1"/>
</dbReference>
<feature type="domain" description="GIY-YIG catalytic" evidence="1">
    <location>
        <begin position="41"/>
        <end position="199"/>
    </location>
</feature>
<dbReference type="InterPro" id="IPR049311">
    <property type="entry name" value="GIY_YIG_cat"/>
</dbReference>
<proteinExistence type="predicted"/>
<comment type="caution">
    <text evidence="2">The sequence shown here is derived from an EMBL/GenBank/DDBJ whole genome shotgun (WGS) entry which is preliminary data.</text>
</comment>